<gene>
    <name evidence="1" type="ORF">H9N25_05725</name>
</gene>
<dbReference type="Proteomes" id="UP000516439">
    <property type="component" value="Chromosome"/>
</dbReference>
<evidence type="ECO:0000313" key="1">
    <source>
        <dbReference type="EMBL" id="QNR85942.1"/>
    </source>
</evidence>
<evidence type="ECO:0000313" key="2">
    <source>
        <dbReference type="Proteomes" id="UP000516439"/>
    </source>
</evidence>
<keyword evidence="2" id="KW-1185">Reference proteome</keyword>
<accession>A0ABX6TK86</accession>
<dbReference type="EMBL" id="CP061171">
    <property type="protein sequence ID" value="QNR85942.1"/>
    <property type="molecule type" value="Genomic_DNA"/>
</dbReference>
<organism evidence="1 2">
    <name type="scientific">Pedobacter riviphilus</name>
    <dbReference type="NCBI Taxonomy" id="2766984"/>
    <lineage>
        <taxon>Bacteria</taxon>
        <taxon>Pseudomonadati</taxon>
        <taxon>Bacteroidota</taxon>
        <taxon>Sphingobacteriia</taxon>
        <taxon>Sphingobacteriales</taxon>
        <taxon>Sphingobacteriaceae</taxon>
        <taxon>Pedobacter</taxon>
    </lineage>
</organism>
<sequence>MKKIIIAVLMGCLFQVIKAQEPGQSLVGIYKSTTSRACIVLYMSDTRLRAKAYEDLAIIKRNVYTREYLSGLLADKNCPDFIVSYNESVFENLLSWNDPIEFTIPQNNAINKAILIFFTHAGTKFKPLKIRL</sequence>
<dbReference type="RefSeq" id="WP_190328244.1">
    <property type="nucleotide sequence ID" value="NZ_CP061171.1"/>
</dbReference>
<name>A0ABX6TK86_9SPHI</name>
<proteinExistence type="predicted"/>
<protein>
    <submittedName>
        <fullName evidence="1">Uncharacterized protein</fullName>
    </submittedName>
</protein>
<reference evidence="1 2" key="1">
    <citation type="submission" date="2020-09" db="EMBL/GenBank/DDBJ databases">
        <title>Pedobacter sp. SW-16 isolated from soil near Yeocheon.</title>
        <authorList>
            <person name="Im H.S."/>
            <person name="Joung Y."/>
            <person name="Lee S.-S."/>
        </authorList>
    </citation>
    <scope>NUCLEOTIDE SEQUENCE [LARGE SCALE GENOMIC DNA]</scope>
    <source>
        <strain evidence="1 2">SW-16</strain>
    </source>
</reference>